<dbReference type="Pfam" id="PF18360">
    <property type="entry name" value="hnRNP_Q_AcD"/>
    <property type="match status" value="1"/>
</dbReference>
<dbReference type="Gene3D" id="3.30.70.330">
    <property type="match status" value="3"/>
</dbReference>
<feature type="region of interest" description="Disordered" evidence="6">
    <location>
        <begin position="150"/>
        <end position="180"/>
    </location>
</feature>
<dbReference type="RefSeq" id="XP_006812136.1">
    <property type="nucleotide sequence ID" value="XM_006812073.1"/>
</dbReference>
<dbReference type="CDD" id="cd12250">
    <property type="entry name" value="RRM2_hnRNPR_like"/>
    <property type="match status" value="1"/>
</dbReference>
<dbReference type="PANTHER" id="PTHR21245">
    <property type="entry name" value="HETEROGENEOUS NUCLEAR RIBONUCLEOPROTEIN"/>
    <property type="match status" value="1"/>
</dbReference>
<organism evidence="8 10">
    <name type="scientific">Saccoglossus kowalevskii</name>
    <name type="common">Acorn worm</name>
    <dbReference type="NCBI Taxonomy" id="10224"/>
    <lineage>
        <taxon>Eukaryota</taxon>
        <taxon>Metazoa</taxon>
        <taxon>Hemichordata</taxon>
        <taxon>Enteropneusta</taxon>
        <taxon>Harrimaniidae</taxon>
        <taxon>Saccoglossus</taxon>
    </lineage>
</organism>
<gene>
    <name evidence="9 10" type="primary">LOC100376856</name>
</gene>
<sequence length="660" mass="73278">MAETEQQMGEETNSEQVQPVAGEEEPMESAETVVHSEDYDKLTEAGLAEVVAENLDKIYQSGTLTHGELDERALDALKEFNEEGALAVLKQFSESDLSHVNNKSAFLCGVMKTYRQRAKLKQSTAADARPGPDEAKLKEILDRTGYSLDVTTGQRKYGGPPPDWDGPAPSGDAEGQHSSGSPLFRQQVFVGKIPRDMFEDEIIPLFEKCGKIWDLRLMMDPLSGLNRGYAFVTFCDREGAQEAVKQLDNHEIRKGKHLGVCISVANHRLFVGSIPKTKSKDEILEEFNKHVGGLTDVIIYHMPEDRKKNRGFAFLHFESHKAASLARRRLMSGRIKVWGNSNVTVDWADPQEEPDEETMAKVKVLYVRNLTPDAEEEKLKEAFQAFGTVERVKKLKDYCFVHFEERDAAVKAMEELNGKEVEGSVVDISLAKPPSENKKKKERQQTRGGRSSNRWDDDYYGGGRGRGGMRGRGGYDRGGYDRDYGYGGYDDYYGGYDDYRGGSYDDSYYDGYYGGGYGDRGEYGGYGGGYGRELRGGRGGAMRARGGSSRGRSGYPMRGGPMGGRGTYGNRGGQGLRSRGRGLGIQSGGRGRGGFMGKRKADTQNTGDSKRRFTQNLNSQNWGAQPIAQQPLEQDYSSGYGYGSGGDQQWYQDSFSQPWK</sequence>
<evidence type="ECO:0000256" key="6">
    <source>
        <dbReference type="SAM" id="MobiDB-lite"/>
    </source>
</evidence>
<feature type="domain" description="RRM" evidence="7">
    <location>
        <begin position="186"/>
        <end position="265"/>
    </location>
</feature>
<dbReference type="InterPro" id="IPR006535">
    <property type="entry name" value="HnRNP_R/Q_splicing_fac"/>
</dbReference>
<evidence type="ECO:0000313" key="9">
    <source>
        <dbReference type="RefSeq" id="XP_006812136.1"/>
    </source>
</evidence>
<evidence type="ECO:0000313" key="8">
    <source>
        <dbReference type="Proteomes" id="UP000694865"/>
    </source>
</evidence>
<dbReference type="CDD" id="cd21064">
    <property type="entry name" value="NURR_hnRNPQ-like"/>
    <property type="match status" value="1"/>
</dbReference>
<dbReference type="GeneID" id="100376856"/>
<dbReference type="RefSeq" id="XP_006812137.1">
    <property type="nucleotide sequence ID" value="XM_006812074.1"/>
</dbReference>
<dbReference type="InterPro" id="IPR012677">
    <property type="entry name" value="Nucleotide-bd_a/b_plait_sf"/>
</dbReference>
<dbReference type="InterPro" id="IPR035979">
    <property type="entry name" value="RBD_domain_sf"/>
</dbReference>
<feature type="compositionally biased region" description="Low complexity" evidence="6">
    <location>
        <begin position="541"/>
        <end position="559"/>
    </location>
</feature>
<feature type="region of interest" description="Disordered" evidence="6">
    <location>
        <begin position="537"/>
        <end position="660"/>
    </location>
</feature>
<dbReference type="NCBIfam" id="TIGR01648">
    <property type="entry name" value="hnRNP-R-Q"/>
    <property type="match status" value="1"/>
</dbReference>
<dbReference type="Pfam" id="PF00076">
    <property type="entry name" value="RRM_1"/>
    <property type="match status" value="3"/>
</dbReference>
<feature type="region of interest" description="Disordered" evidence="6">
    <location>
        <begin position="1"/>
        <end position="38"/>
    </location>
</feature>
<dbReference type="PROSITE" id="PS50102">
    <property type="entry name" value="RRM"/>
    <property type="match status" value="3"/>
</dbReference>
<feature type="compositionally biased region" description="Basic and acidic residues" evidence="6">
    <location>
        <begin position="435"/>
        <end position="445"/>
    </location>
</feature>
<evidence type="ECO:0000256" key="4">
    <source>
        <dbReference type="ARBA" id="ARBA00022884"/>
    </source>
</evidence>
<comment type="subcellular location">
    <subcellularLocation>
        <location evidence="1">Cytoplasm</location>
    </subcellularLocation>
</comment>
<evidence type="ECO:0000256" key="1">
    <source>
        <dbReference type="ARBA" id="ARBA00004496"/>
    </source>
</evidence>
<dbReference type="CDD" id="cd12249">
    <property type="entry name" value="RRM1_hnRNPR_like"/>
    <property type="match status" value="1"/>
</dbReference>
<keyword evidence="3" id="KW-0677">Repeat</keyword>
<dbReference type="InterPro" id="IPR041337">
    <property type="entry name" value="hnRNP_Q_AcD"/>
</dbReference>
<name>A0ABM0LWJ6_SACKO</name>
<protein>
    <submittedName>
        <fullName evidence="9">Heterogeneous nuclear ribonucleoprotein R-like isoform X2</fullName>
    </submittedName>
    <submittedName>
        <fullName evidence="10">Heterogeneous nuclear ribonucleoprotein R-like isoform X3</fullName>
    </submittedName>
</protein>
<dbReference type="CDD" id="cd12251">
    <property type="entry name" value="RRM3_hnRNPR_like"/>
    <property type="match status" value="1"/>
</dbReference>
<proteinExistence type="predicted"/>
<evidence type="ECO:0000256" key="5">
    <source>
        <dbReference type="PROSITE-ProRule" id="PRU00176"/>
    </source>
</evidence>
<dbReference type="InterPro" id="IPR000504">
    <property type="entry name" value="RRM_dom"/>
</dbReference>
<feature type="region of interest" description="Disordered" evidence="6">
    <location>
        <begin position="425"/>
        <end position="474"/>
    </location>
</feature>
<feature type="compositionally biased region" description="Polar residues" evidence="6">
    <location>
        <begin position="614"/>
        <end position="632"/>
    </location>
</feature>
<dbReference type="SUPFAM" id="SSF54928">
    <property type="entry name" value="RNA-binding domain, RBD"/>
    <property type="match status" value="2"/>
</dbReference>
<feature type="compositionally biased region" description="Gly residues" evidence="6">
    <location>
        <begin position="460"/>
        <end position="472"/>
    </location>
</feature>
<accession>A0ABM0LWJ6</accession>
<dbReference type="SMART" id="SM00360">
    <property type="entry name" value="RRM"/>
    <property type="match status" value="3"/>
</dbReference>
<keyword evidence="2" id="KW-0963">Cytoplasm</keyword>
<evidence type="ECO:0000313" key="10">
    <source>
        <dbReference type="RefSeq" id="XP_006812137.1"/>
    </source>
</evidence>
<evidence type="ECO:0000256" key="3">
    <source>
        <dbReference type="ARBA" id="ARBA00022737"/>
    </source>
</evidence>
<evidence type="ECO:0000259" key="7">
    <source>
        <dbReference type="PROSITE" id="PS50102"/>
    </source>
</evidence>
<feature type="compositionally biased region" description="Polar residues" evidence="6">
    <location>
        <begin position="1"/>
        <end position="17"/>
    </location>
</feature>
<dbReference type="Proteomes" id="UP000694865">
    <property type="component" value="Unplaced"/>
</dbReference>
<evidence type="ECO:0000256" key="2">
    <source>
        <dbReference type="ARBA" id="ARBA00022490"/>
    </source>
</evidence>
<keyword evidence="8" id="KW-1185">Reference proteome</keyword>
<reference evidence="9 10" key="1">
    <citation type="submission" date="2025-05" db="UniProtKB">
        <authorList>
            <consortium name="RefSeq"/>
        </authorList>
    </citation>
    <scope>IDENTIFICATION</scope>
    <source>
        <tissue evidence="9 10">Testes</tissue>
    </source>
</reference>
<feature type="compositionally biased region" description="Gly residues" evidence="6">
    <location>
        <begin position="560"/>
        <end position="596"/>
    </location>
</feature>
<feature type="domain" description="RRM" evidence="7">
    <location>
        <begin position="267"/>
        <end position="350"/>
    </location>
</feature>
<keyword evidence="4 5" id="KW-0694">RNA-binding</keyword>
<feature type="domain" description="RRM" evidence="7">
    <location>
        <begin position="363"/>
        <end position="433"/>
    </location>
</feature>